<evidence type="ECO:0000259" key="3">
    <source>
        <dbReference type="PROSITE" id="PS50181"/>
    </source>
</evidence>
<dbReference type="GO" id="GO:0000781">
    <property type="term" value="C:chromosome, telomeric region"/>
    <property type="evidence" value="ECO:0007669"/>
    <property type="project" value="GOC"/>
</dbReference>
<name>A0A0C7N898_9SACH</name>
<dbReference type="InterPro" id="IPR038704">
    <property type="entry name" value="YEAST_sf"/>
</dbReference>
<protein>
    <submittedName>
        <fullName evidence="5">LALA0S10e01816g1_1</fullName>
    </submittedName>
</protein>
<dbReference type="PROSITE" id="PS51037">
    <property type="entry name" value="YEATS"/>
    <property type="match status" value="1"/>
</dbReference>
<dbReference type="GO" id="GO:0033255">
    <property type="term" value="C:SAS acetyltransferase complex"/>
    <property type="evidence" value="ECO:0007669"/>
    <property type="project" value="EnsemblFungi"/>
</dbReference>
<keyword evidence="1 2" id="KW-0539">Nucleus</keyword>
<evidence type="ECO:0000313" key="5">
    <source>
        <dbReference type="EMBL" id="CEP64080.1"/>
    </source>
</evidence>
<keyword evidence="6" id="KW-1185">Reference proteome</keyword>
<accession>A0A0C7N898</accession>
<comment type="subcellular location">
    <subcellularLocation>
        <location evidence="2">Nucleus</location>
    </subcellularLocation>
</comment>
<feature type="domain" description="YEATS" evidence="4">
    <location>
        <begin position="1"/>
        <end position="135"/>
    </location>
</feature>
<dbReference type="Proteomes" id="UP000054304">
    <property type="component" value="Unassembled WGS sequence"/>
</dbReference>
<dbReference type="AlphaFoldDB" id="A0A0C7N898"/>
<dbReference type="PIRSF" id="PIRSF016551">
    <property type="entry name" value="SAS5/TFIID_14"/>
    <property type="match status" value="1"/>
</dbReference>
<dbReference type="PANTHER" id="PTHR23195">
    <property type="entry name" value="YEATS DOMAIN"/>
    <property type="match status" value="1"/>
</dbReference>
<dbReference type="OrthoDB" id="1741717at2759"/>
<dbReference type="GeneID" id="34687611"/>
<dbReference type="EMBL" id="LN736369">
    <property type="protein sequence ID" value="CEP64080.1"/>
    <property type="molecule type" value="Genomic_DNA"/>
</dbReference>
<dbReference type="HOGENOM" id="CLU_078004_0_0_1"/>
<dbReference type="Gene3D" id="2.60.40.1970">
    <property type="entry name" value="YEATS domain"/>
    <property type="match status" value="1"/>
</dbReference>
<sequence>MELPYVERILRIKTRQWILNQQSTSAELPTRVWEVNLWILGPHGQELPANIFEKCTYRLHPTFPQPILTMTEPPFTLKQHGWGEFSYPIQCTFLHGCGKVEVLHDLSFEESSYHSDIRIKVPIHVPGLREVLKTSGIVPSVPGTNGLAVTLTADLDNCIKKLVAGDEELVTDVVNLILHHPGVIRQIEKLDLADQFVFNLHQLPENLLKEVIHFIDEYQ</sequence>
<dbReference type="PROSITE" id="PS50181">
    <property type="entry name" value="FBOX"/>
    <property type="match status" value="1"/>
</dbReference>
<dbReference type="GO" id="GO:0000785">
    <property type="term" value="C:chromatin"/>
    <property type="evidence" value="ECO:0007669"/>
    <property type="project" value="EnsemblFungi"/>
</dbReference>
<organism evidence="5 6">
    <name type="scientific">Lachancea lanzarotensis</name>
    <dbReference type="NCBI Taxonomy" id="1245769"/>
    <lineage>
        <taxon>Eukaryota</taxon>
        <taxon>Fungi</taxon>
        <taxon>Dikarya</taxon>
        <taxon>Ascomycota</taxon>
        <taxon>Saccharomycotina</taxon>
        <taxon>Saccharomycetes</taxon>
        <taxon>Saccharomycetales</taxon>
        <taxon>Saccharomycetaceae</taxon>
        <taxon>Lachancea</taxon>
    </lineage>
</organism>
<evidence type="ECO:0000256" key="1">
    <source>
        <dbReference type="ARBA" id="ARBA00023242"/>
    </source>
</evidence>
<dbReference type="GO" id="GO:0005634">
    <property type="term" value="C:nucleus"/>
    <property type="evidence" value="ECO:0007669"/>
    <property type="project" value="UniProtKB-SubCell"/>
</dbReference>
<dbReference type="GO" id="GO:0031509">
    <property type="term" value="P:subtelomeric heterochromatin formation"/>
    <property type="evidence" value="ECO:0007669"/>
    <property type="project" value="EnsemblFungi"/>
</dbReference>
<evidence type="ECO:0000256" key="2">
    <source>
        <dbReference type="PROSITE-ProRule" id="PRU00376"/>
    </source>
</evidence>
<gene>
    <name evidence="5" type="ORF">LALA0_S10e01816g</name>
</gene>
<dbReference type="CDD" id="cd16905">
    <property type="entry name" value="YEATS_Taf14_like"/>
    <property type="match status" value="1"/>
</dbReference>
<feature type="domain" description="F-box" evidence="3">
    <location>
        <begin position="197"/>
        <end position="219"/>
    </location>
</feature>
<dbReference type="InterPro" id="IPR055129">
    <property type="entry name" value="YEATS_dom"/>
</dbReference>
<dbReference type="GO" id="GO:0004402">
    <property type="term" value="F:histone acetyltransferase activity"/>
    <property type="evidence" value="ECO:0007669"/>
    <property type="project" value="EnsemblFungi"/>
</dbReference>
<dbReference type="STRING" id="1245769.A0A0C7N898"/>
<reference evidence="5 6" key="1">
    <citation type="submission" date="2014-12" db="EMBL/GenBank/DDBJ databases">
        <authorList>
            <person name="Neuveglise Cecile"/>
        </authorList>
    </citation>
    <scope>NUCLEOTIDE SEQUENCE [LARGE SCALE GENOMIC DNA]</scope>
    <source>
        <strain evidence="5 6">CBS 12615</strain>
    </source>
</reference>
<dbReference type="RefSeq" id="XP_022630290.1">
    <property type="nucleotide sequence ID" value="XM_022775420.1"/>
</dbReference>
<evidence type="ECO:0000259" key="4">
    <source>
        <dbReference type="PROSITE" id="PS51037"/>
    </source>
</evidence>
<dbReference type="InterPro" id="IPR005033">
    <property type="entry name" value="YEATS"/>
</dbReference>
<dbReference type="InterPro" id="IPR016665">
    <property type="entry name" value="Sas5/TAF14"/>
</dbReference>
<dbReference type="GO" id="GO:0006355">
    <property type="term" value="P:regulation of DNA-templated transcription"/>
    <property type="evidence" value="ECO:0007669"/>
    <property type="project" value="InterPro"/>
</dbReference>
<evidence type="ECO:0000313" key="6">
    <source>
        <dbReference type="Proteomes" id="UP000054304"/>
    </source>
</evidence>
<dbReference type="InterPro" id="IPR001810">
    <property type="entry name" value="F-box_dom"/>
</dbReference>
<dbReference type="Pfam" id="PF03366">
    <property type="entry name" value="YEATS"/>
    <property type="match status" value="1"/>
</dbReference>
<proteinExistence type="predicted"/>